<reference evidence="3" key="1">
    <citation type="submission" date="2016-06" db="EMBL/GenBank/DDBJ databases">
        <title>Parallel loss of symbiosis genes in relatives of nitrogen-fixing non-legume Parasponia.</title>
        <authorList>
            <person name="Van Velzen R."/>
            <person name="Holmer R."/>
            <person name="Bu F."/>
            <person name="Rutten L."/>
            <person name="Van Zeijl A."/>
            <person name="Liu W."/>
            <person name="Santuari L."/>
            <person name="Cao Q."/>
            <person name="Sharma T."/>
            <person name="Shen D."/>
            <person name="Roswanjaya Y."/>
            <person name="Wardhani T."/>
            <person name="Kalhor M.S."/>
            <person name="Jansen J."/>
            <person name="Van den Hoogen J."/>
            <person name="Gungor B."/>
            <person name="Hartog M."/>
            <person name="Hontelez J."/>
            <person name="Verver J."/>
            <person name="Yang W.-C."/>
            <person name="Schijlen E."/>
            <person name="Repin R."/>
            <person name="Schilthuizen M."/>
            <person name="Schranz E."/>
            <person name="Heidstra R."/>
            <person name="Miyata K."/>
            <person name="Fedorova E."/>
            <person name="Kohlen W."/>
            <person name="Bisseling T."/>
            <person name="Smit S."/>
            <person name="Geurts R."/>
        </authorList>
    </citation>
    <scope>NUCLEOTIDE SEQUENCE [LARGE SCALE GENOMIC DNA]</scope>
    <source>
        <strain evidence="3">cv. WU1-14</strain>
    </source>
</reference>
<feature type="non-terminal residue" evidence="2">
    <location>
        <position position="172"/>
    </location>
</feature>
<feature type="compositionally biased region" description="Basic and acidic residues" evidence="1">
    <location>
        <begin position="79"/>
        <end position="105"/>
    </location>
</feature>
<keyword evidence="3" id="KW-1185">Reference proteome</keyword>
<evidence type="ECO:0000313" key="3">
    <source>
        <dbReference type="Proteomes" id="UP000237105"/>
    </source>
</evidence>
<protein>
    <submittedName>
        <fullName evidence="2">Uncharacterized protein</fullName>
    </submittedName>
</protein>
<feature type="compositionally biased region" description="Basic and acidic residues" evidence="1">
    <location>
        <begin position="140"/>
        <end position="149"/>
    </location>
</feature>
<evidence type="ECO:0000313" key="2">
    <source>
        <dbReference type="EMBL" id="PON31935.1"/>
    </source>
</evidence>
<accession>A0A2P5A5W4</accession>
<feature type="compositionally biased region" description="Basic and acidic residues" evidence="1">
    <location>
        <begin position="14"/>
        <end position="29"/>
    </location>
</feature>
<dbReference type="AlphaFoldDB" id="A0A2P5A5W4"/>
<feature type="region of interest" description="Disordered" evidence="1">
    <location>
        <begin position="79"/>
        <end position="172"/>
    </location>
</feature>
<dbReference type="EMBL" id="JXTB01000896">
    <property type="protein sequence ID" value="PON31935.1"/>
    <property type="molecule type" value="Genomic_DNA"/>
</dbReference>
<organism evidence="2 3">
    <name type="scientific">Parasponia andersonii</name>
    <name type="common">Sponia andersonii</name>
    <dbReference type="NCBI Taxonomy" id="3476"/>
    <lineage>
        <taxon>Eukaryota</taxon>
        <taxon>Viridiplantae</taxon>
        <taxon>Streptophyta</taxon>
        <taxon>Embryophyta</taxon>
        <taxon>Tracheophyta</taxon>
        <taxon>Spermatophyta</taxon>
        <taxon>Magnoliopsida</taxon>
        <taxon>eudicotyledons</taxon>
        <taxon>Gunneridae</taxon>
        <taxon>Pentapetalae</taxon>
        <taxon>rosids</taxon>
        <taxon>fabids</taxon>
        <taxon>Rosales</taxon>
        <taxon>Cannabaceae</taxon>
        <taxon>Parasponia</taxon>
    </lineage>
</organism>
<name>A0A2P5A5W4_PARAD</name>
<feature type="compositionally biased region" description="Polar residues" evidence="1">
    <location>
        <begin position="107"/>
        <end position="123"/>
    </location>
</feature>
<sequence>MRQENQPNPPPPPPEHKKDACESAGERFRKLQPPTFDGRVDPVQAEQWIRTTERTLAYAKVPDADMHLIWLPPMSSRALDAEQAEKDVLNEEKNRRERLAREMQRSFKPSFQGNRGGQTQVQHPQDMKRKGAPTQQTRPDQGKRPKTDKWTTTTTIPPCPSCGKNHSGECRK</sequence>
<proteinExistence type="predicted"/>
<dbReference type="OrthoDB" id="913731at2759"/>
<comment type="caution">
    <text evidence="2">The sequence shown here is derived from an EMBL/GenBank/DDBJ whole genome shotgun (WGS) entry which is preliminary data.</text>
</comment>
<feature type="region of interest" description="Disordered" evidence="1">
    <location>
        <begin position="1"/>
        <end position="42"/>
    </location>
</feature>
<evidence type="ECO:0000256" key="1">
    <source>
        <dbReference type="SAM" id="MobiDB-lite"/>
    </source>
</evidence>
<dbReference type="Proteomes" id="UP000237105">
    <property type="component" value="Unassembled WGS sequence"/>
</dbReference>
<gene>
    <name evidence="2" type="ORF">PanWU01x14_365660</name>
</gene>